<keyword evidence="4 6" id="KW-0418">Kinase</keyword>
<evidence type="ECO:0000313" key="7">
    <source>
        <dbReference type="Proteomes" id="UP000193484"/>
    </source>
</evidence>
<keyword evidence="2" id="KW-0808">Transferase</keyword>
<organism evidence="6 7">
    <name type="scientific">Mycolicibacterium fallax</name>
    <name type="common">Mycobacterium fallax</name>
    <dbReference type="NCBI Taxonomy" id="1793"/>
    <lineage>
        <taxon>Bacteria</taxon>
        <taxon>Bacillati</taxon>
        <taxon>Actinomycetota</taxon>
        <taxon>Actinomycetes</taxon>
        <taxon>Mycobacteriales</taxon>
        <taxon>Mycobacteriaceae</taxon>
        <taxon>Mycolicibacterium</taxon>
    </lineage>
</organism>
<dbReference type="InterPro" id="IPR029056">
    <property type="entry name" value="Ribokinase-like"/>
</dbReference>
<dbReference type="EMBL" id="LQOJ01000050">
    <property type="protein sequence ID" value="ORV00035.1"/>
    <property type="molecule type" value="Genomic_DNA"/>
</dbReference>
<dbReference type="OrthoDB" id="9801219at2"/>
<evidence type="ECO:0000313" key="6">
    <source>
        <dbReference type="EMBL" id="ORV00035.1"/>
    </source>
</evidence>
<dbReference type="PIRSF" id="PIRSF000535">
    <property type="entry name" value="1PFK/6PFK/LacC"/>
    <property type="match status" value="1"/>
</dbReference>
<name>A0A1X1R628_MYCFA</name>
<dbReference type="RefSeq" id="WP_085098691.1">
    <property type="nucleotide sequence ID" value="NZ_AP022603.1"/>
</dbReference>
<comment type="similarity">
    <text evidence="1">Belongs to the carbohydrate kinase PfkB family.</text>
</comment>
<dbReference type="GO" id="GO:0005524">
    <property type="term" value="F:ATP binding"/>
    <property type="evidence" value="ECO:0007669"/>
    <property type="project" value="UniProtKB-KW"/>
</dbReference>
<dbReference type="Gene3D" id="3.40.1190.20">
    <property type="match status" value="1"/>
</dbReference>
<dbReference type="PROSITE" id="PS00584">
    <property type="entry name" value="PFKB_KINASES_2"/>
    <property type="match status" value="1"/>
</dbReference>
<evidence type="ECO:0000256" key="4">
    <source>
        <dbReference type="ARBA" id="ARBA00022777"/>
    </source>
</evidence>
<dbReference type="STRING" id="1793.AWC04_15900"/>
<sequence>MILTVTPNPSIDRTITLPSALVRGAVQRVEAVCAEPGGKGVNVARALTMAGVDTVALLPAGPGDAFLTLLAGTAVRHATVTAPGMVRTNLTLTEPDGTTTKLNEPGAVRDAGDTAALTEAVLARAGGADWVVLSGSLPPGMPVTWYADITRRLTGAGTRVAVDTSDAPLAALAAGFTAAAPDLIKPNAEELAGLVGADPAALESAARHGDPGPVLAAAAQLVDRGVSAVLATLGAAGAVLVNADAAWLAVPPPIAARSTVGAGDSSLAGYLRAEVSGAEPADCLAMAVAYGSAAAALPGSALPGPEQLDPAAVTVTALAGRRS</sequence>
<dbReference type="InterPro" id="IPR011611">
    <property type="entry name" value="PfkB_dom"/>
</dbReference>
<evidence type="ECO:0000256" key="3">
    <source>
        <dbReference type="ARBA" id="ARBA00022741"/>
    </source>
</evidence>
<accession>A0A1X1R628</accession>
<dbReference type="InterPro" id="IPR017583">
    <property type="entry name" value="Tagatose/fructose_Pkinase"/>
</dbReference>
<dbReference type="Proteomes" id="UP000193484">
    <property type="component" value="Unassembled WGS sequence"/>
</dbReference>
<proteinExistence type="inferred from homology"/>
<evidence type="ECO:0000256" key="5">
    <source>
        <dbReference type="ARBA" id="ARBA00022840"/>
    </source>
</evidence>
<dbReference type="AlphaFoldDB" id="A0A1X1R628"/>
<comment type="caution">
    <text evidence="6">The sequence shown here is derived from an EMBL/GenBank/DDBJ whole genome shotgun (WGS) entry which is preliminary data.</text>
</comment>
<keyword evidence="3" id="KW-0547">Nucleotide-binding</keyword>
<reference evidence="6 7" key="1">
    <citation type="submission" date="2016-01" db="EMBL/GenBank/DDBJ databases">
        <title>The new phylogeny of the genus Mycobacterium.</title>
        <authorList>
            <person name="Tarcisio F."/>
            <person name="Conor M."/>
            <person name="Antonella G."/>
            <person name="Elisabetta G."/>
            <person name="Giulia F.S."/>
            <person name="Sara T."/>
            <person name="Anna F."/>
            <person name="Clotilde B."/>
            <person name="Roberto B."/>
            <person name="Veronica D.S."/>
            <person name="Fabio R."/>
            <person name="Monica P."/>
            <person name="Olivier J."/>
            <person name="Enrico T."/>
            <person name="Nicola S."/>
        </authorList>
    </citation>
    <scope>NUCLEOTIDE SEQUENCE [LARGE SCALE GENOMIC DNA]</scope>
    <source>
        <strain evidence="6 7">DSM 44179</strain>
    </source>
</reference>
<evidence type="ECO:0000256" key="1">
    <source>
        <dbReference type="ARBA" id="ARBA00010688"/>
    </source>
</evidence>
<dbReference type="SUPFAM" id="SSF53613">
    <property type="entry name" value="Ribokinase-like"/>
    <property type="match status" value="1"/>
</dbReference>
<dbReference type="CDD" id="cd01164">
    <property type="entry name" value="FruK_PfkB_like"/>
    <property type="match status" value="1"/>
</dbReference>
<evidence type="ECO:0000256" key="2">
    <source>
        <dbReference type="ARBA" id="ARBA00022679"/>
    </source>
</evidence>
<gene>
    <name evidence="6" type="ORF">AWC04_15900</name>
</gene>
<protein>
    <submittedName>
        <fullName evidence="6">1-phosphofructokinase</fullName>
    </submittedName>
</protein>
<dbReference type="InterPro" id="IPR002173">
    <property type="entry name" value="Carboh/pur_kinase_PfkB_CS"/>
</dbReference>
<keyword evidence="7" id="KW-1185">Reference proteome</keyword>
<dbReference type="Pfam" id="PF00294">
    <property type="entry name" value="PfkB"/>
    <property type="match status" value="1"/>
</dbReference>
<dbReference type="NCBIfam" id="TIGR03168">
    <property type="entry name" value="1-PFK"/>
    <property type="match status" value="1"/>
</dbReference>
<dbReference type="GO" id="GO:0008443">
    <property type="term" value="F:phosphofructokinase activity"/>
    <property type="evidence" value="ECO:0007669"/>
    <property type="project" value="TreeGrafter"/>
</dbReference>
<dbReference type="PANTHER" id="PTHR46566:SF5">
    <property type="entry name" value="1-PHOSPHOFRUCTOKINASE"/>
    <property type="match status" value="1"/>
</dbReference>
<keyword evidence="5" id="KW-0067">ATP-binding</keyword>
<dbReference type="GO" id="GO:0005829">
    <property type="term" value="C:cytosol"/>
    <property type="evidence" value="ECO:0007669"/>
    <property type="project" value="TreeGrafter"/>
</dbReference>
<dbReference type="PANTHER" id="PTHR46566">
    <property type="entry name" value="1-PHOSPHOFRUCTOKINASE-RELATED"/>
    <property type="match status" value="1"/>
</dbReference>